<feature type="region of interest" description="Disordered" evidence="1">
    <location>
        <begin position="793"/>
        <end position="815"/>
    </location>
</feature>
<dbReference type="InterPro" id="IPR014718">
    <property type="entry name" value="GH-type_carb-bd"/>
</dbReference>
<name>A0ABR0T4I4_9HYPO</name>
<dbReference type="InterPro" id="IPR041371">
    <property type="entry name" value="GH92_N"/>
</dbReference>
<evidence type="ECO:0000259" key="3">
    <source>
        <dbReference type="Pfam" id="PF07971"/>
    </source>
</evidence>
<evidence type="ECO:0000313" key="5">
    <source>
        <dbReference type="EMBL" id="KAK5999247.1"/>
    </source>
</evidence>
<dbReference type="Pfam" id="PF07971">
    <property type="entry name" value="Glyco_hydro_92"/>
    <property type="match status" value="1"/>
</dbReference>
<reference evidence="5 6" key="1">
    <citation type="submission" date="2024-01" db="EMBL/GenBank/DDBJ databases">
        <title>Complete genome of Cladobotryum mycophilum ATHUM6906.</title>
        <authorList>
            <person name="Christinaki A.C."/>
            <person name="Myridakis A.I."/>
            <person name="Kouvelis V.N."/>
        </authorList>
    </citation>
    <scope>NUCLEOTIDE SEQUENCE [LARGE SCALE GENOMIC DNA]</scope>
    <source>
        <strain evidence="5 6">ATHUM6906</strain>
    </source>
</reference>
<keyword evidence="2" id="KW-0732">Signal</keyword>
<dbReference type="InterPro" id="IPR008928">
    <property type="entry name" value="6-hairpin_glycosidase_sf"/>
</dbReference>
<dbReference type="InterPro" id="IPR005887">
    <property type="entry name" value="GH92_a_mannosidase_put"/>
</dbReference>
<dbReference type="NCBIfam" id="TIGR01180">
    <property type="entry name" value="aman2_put"/>
    <property type="match status" value="1"/>
</dbReference>
<proteinExistence type="predicted"/>
<dbReference type="InterPro" id="IPR050883">
    <property type="entry name" value="PNGase"/>
</dbReference>
<dbReference type="SUPFAM" id="SSF48208">
    <property type="entry name" value="Six-hairpin glycosidases"/>
    <property type="match status" value="1"/>
</dbReference>
<gene>
    <name evidence="5" type="ORF">PT974_01639</name>
</gene>
<dbReference type="PANTHER" id="PTHR12143">
    <property type="entry name" value="PEPTIDE N-GLYCANASE PNGASE -RELATED"/>
    <property type="match status" value="1"/>
</dbReference>
<dbReference type="Pfam" id="PF17678">
    <property type="entry name" value="Glyco_hydro_92N"/>
    <property type="match status" value="1"/>
</dbReference>
<dbReference type="PANTHER" id="PTHR12143:SF27">
    <property type="entry name" value="ALPHA-1,2-MANNOSIDASE FAMILY PROTEIN (AFU_ORTHOLOGUE AFUA_5G10520)"/>
    <property type="match status" value="1"/>
</dbReference>
<dbReference type="Gene3D" id="1.20.1050.60">
    <property type="entry name" value="alpha-1,2-mannosidase"/>
    <property type="match status" value="1"/>
</dbReference>
<evidence type="ECO:0000313" key="6">
    <source>
        <dbReference type="Proteomes" id="UP001338125"/>
    </source>
</evidence>
<feature type="domain" description="Glycosyl hydrolase family 92" evidence="3">
    <location>
        <begin position="305"/>
        <end position="792"/>
    </location>
</feature>
<feature type="domain" description="Glycosyl hydrolase family 92 N-terminal" evidence="4">
    <location>
        <begin position="27"/>
        <end position="298"/>
    </location>
</feature>
<keyword evidence="6" id="KW-1185">Reference proteome</keyword>
<sequence length="815" mass="90829">MRILASYAVWALLPMLVASSSVDYSQYVNPFIGGQGPYEGLGFGGGNIWVGAARPFGVTKIGIDTYDKNVSFAIINGGWSPKGYVTGVSMMHESGTGGAPKYGIISQMPLTTIDAPVNVLDNRTYWQPRVGNDIARVGYFKTSLENGVDIELSAARHSGIIQYSFPKGEKHVLVDVSHYLPSETALFNNQYFVGGDIKVDGSQYAGSGTYIGSFSESAPFTVYFCGEFESKPDEAKTFRGRNTDPIRGFHTFSNGGTPQPTFSKENSQEAGPLNDRVGAVFSWKKGHADKVKSKVGISFMDTHTACKYKDQEISSWDLHETETAAIKEWNDDVFSKIRVPTDESANRTNLALLYSSLYFTHLMPSDRSGENPLWKSDEPYWDDFYTLWDIFRCTTSLYHLIQPSRYEGMIRSLIDIWRWEGYMPDGRSGNYNGIVQGGSNADNVLADAYVKGLRGHINWTDGYQAMVKNAEVVPYNTFTPKDPTGSLKEGRGALTDWLELGYLSVDRSTRSISRTVEYAANDYALSVVAAGEAPQDVHKYLNRSANWQNLWNDNATSQGFSGFLTPRFSSGSWNLTGYNPALCGACEWTAISYEGTPWEYSFNVPHDTKTLIQFMGGDEKFEQRLDHMMKPNTSEQDLSANGAGITSIMNIGNEPDFGTPYLYNYINKQYKSVHQTRNLTNQFFHNALYGLPGNSDAGALNSWLIWQMLGIYPIVTQPVYLLESPWFSDINMTINDHAVLRISSKGNDDPKSLGQEDYYVQSVKINGEPWKKNWFGHEDVMVKGGTIEFTVGSEPTRWEDGDAPPSPGHFVQSHN</sequence>
<accession>A0ABR0T4I4</accession>
<evidence type="ECO:0000259" key="4">
    <source>
        <dbReference type="Pfam" id="PF17678"/>
    </source>
</evidence>
<dbReference type="Gene3D" id="1.20.1610.10">
    <property type="entry name" value="alpha-1,2-mannosidases domains"/>
    <property type="match status" value="1"/>
</dbReference>
<dbReference type="Gene3D" id="3.30.2080.10">
    <property type="entry name" value="GH92 mannosidase domain"/>
    <property type="match status" value="1"/>
</dbReference>
<feature type="signal peptide" evidence="2">
    <location>
        <begin position="1"/>
        <end position="19"/>
    </location>
</feature>
<dbReference type="EMBL" id="JAVFKD010000001">
    <property type="protein sequence ID" value="KAK5999247.1"/>
    <property type="molecule type" value="Genomic_DNA"/>
</dbReference>
<evidence type="ECO:0000256" key="1">
    <source>
        <dbReference type="SAM" id="MobiDB-lite"/>
    </source>
</evidence>
<organism evidence="5 6">
    <name type="scientific">Cladobotryum mycophilum</name>
    <dbReference type="NCBI Taxonomy" id="491253"/>
    <lineage>
        <taxon>Eukaryota</taxon>
        <taxon>Fungi</taxon>
        <taxon>Dikarya</taxon>
        <taxon>Ascomycota</taxon>
        <taxon>Pezizomycotina</taxon>
        <taxon>Sordariomycetes</taxon>
        <taxon>Hypocreomycetidae</taxon>
        <taxon>Hypocreales</taxon>
        <taxon>Hypocreaceae</taxon>
        <taxon>Cladobotryum</taxon>
    </lineage>
</organism>
<protein>
    <submittedName>
        <fullName evidence="5">Secreted glycosidase</fullName>
    </submittedName>
</protein>
<feature type="chain" id="PRO_5045672335" evidence="2">
    <location>
        <begin position="20"/>
        <end position="815"/>
    </location>
</feature>
<keyword evidence="5" id="KW-0378">Hydrolase</keyword>
<evidence type="ECO:0000256" key="2">
    <source>
        <dbReference type="SAM" id="SignalP"/>
    </source>
</evidence>
<dbReference type="Proteomes" id="UP001338125">
    <property type="component" value="Unassembled WGS sequence"/>
</dbReference>
<dbReference type="GO" id="GO:0016798">
    <property type="term" value="F:hydrolase activity, acting on glycosyl bonds"/>
    <property type="evidence" value="ECO:0007669"/>
    <property type="project" value="UniProtKB-KW"/>
</dbReference>
<keyword evidence="5" id="KW-0326">Glycosidase</keyword>
<comment type="caution">
    <text evidence="5">The sequence shown here is derived from an EMBL/GenBank/DDBJ whole genome shotgun (WGS) entry which is preliminary data.</text>
</comment>
<dbReference type="InterPro" id="IPR012939">
    <property type="entry name" value="Glyco_hydro_92"/>
</dbReference>
<dbReference type="Gene3D" id="2.70.98.10">
    <property type="match status" value="1"/>
</dbReference>